<gene>
    <name evidence="3" type="ORF">KC729_09785</name>
</gene>
<evidence type="ECO:0000313" key="4">
    <source>
        <dbReference type="Proteomes" id="UP000697710"/>
    </source>
</evidence>
<dbReference type="InterPro" id="IPR000189">
    <property type="entry name" value="Transglyc_AS"/>
</dbReference>
<feature type="domain" description="Transglycosylase SLT" evidence="2">
    <location>
        <begin position="181"/>
        <end position="278"/>
    </location>
</feature>
<evidence type="ECO:0000256" key="1">
    <source>
        <dbReference type="ARBA" id="ARBA00007734"/>
    </source>
</evidence>
<dbReference type="PANTHER" id="PTHR37423">
    <property type="entry name" value="SOLUBLE LYTIC MUREIN TRANSGLYCOSYLASE-RELATED"/>
    <property type="match status" value="1"/>
</dbReference>
<evidence type="ECO:0000313" key="3">
    <source>
        <dbReference type="EMBL" id="MCA9727961.1"/>
    </source>
</evidence>
<reference evidence="3" key="1">
    <citation type="submission" date="2020-04" db="EMBL/GenBank/DDBJ databases">
        <authorList>
            <person name="Zhang T."/>
        </authorList>
    </citation>
    <scope>NUCLEOTIDE SEQUENCE</scope>
    <source>
        <strain evidence="3">HKST-UBA01</strain>
    </source>
</reference>
<dbReference type="CDD" id="cd16894">
    <property type="entry name" value="MltD-like"/>
    <property type="match status" value="1"/>
</dbReference>
<dbReference type="EMBL" id="JAGQHR010000270">
    <property type="protein sequence ID" value="MCA9727961.1"/>
    <property type="molecule type" value="Genomic_DNA"/>
</dbReference>
<dbReference type="GO" id="GO:0008933">
    <property type="term" value="F:peptidoglycan lytic transglycosylase activity"/>
    <property type="evidence" value="ECO:0007669"/>
    <property type="project" value="InterPro"/>
</dbReference>
<dbReference type="PANTHER" id="PTHR37423:SF2">
    <property type="entry name" value="MEMBRANE-BOUND LYTIC MUREIN TRANSGLYCOSYLASE C"/>
    <property type="match status" value="1"/>
</dbReference>
<dbReference type="Gene3D" id="1.10.530.10">
    <property type="match status" value="1"/>
</dbReference>
<dbReference type="GO" id="GO:0000270">
    <property type="term" value="P:peptidoglycan metabolic process"/>
    <property type="evidence" value="ECO:0007669"/>
    <property type="project" value="InterPro"/>
</dbReference>
<sequence>MRISPVKTSLRLSATGASLFCSLVLLALAAGEVRASELSSVPLGTETFPCPPELRARTEFWIRIFSQYTRNDKVIHDARYPWVIYEVYDVTDLEPSVASRRVDQRLEYYGHLLDRLASKSPDTYTPAEESVARLLAEVPEEARFTRASDRLRVQTGVAGNTRAGLERSGRYLTHIREILRRYELPEEIAFLPCVESSYNPEAVSKAGALGLWQFTKDTGRRYLRIQADLDERLDPYRATEAAAQYLGNSFLQLGSWPLSVVSYNHGLNGVLRARNELGTNDVARILHEYDGPRFGFASQNFYCEFLAAIEIGSHPERYFPDFTSADVEDFVEY</sequence>
<dbReference type="InterPro" id="IPR023346">
    <property type="entry name" value="Lysozyme-like_dom_sf"/>
</dbReference>
<comment type="caution">
    <text evidence="3">The sequence shown here is derived from an EMBL/GenBank/DDBJ whole genome shotgun (WGS) entry which is preliminary data.</text>
</comment>
<dbReference type="PROSITE" id="PS00922">
    <property type="entry name" value="TRANSGLYCOSYLASE"/>
    <property type="match status" value="1"/>
</dbReference>
<dbReference type="GO" id="GO:0016020">
    <property type="term" value="C:membrane"/>
    <property type="evidence" value="ECO:0007669"/>
    <property type="project" value="InterPro"/>
</dbReference>
<name>A0A956RNV5_UNCEI</name>
<dbReference type="Pfam" id="PF01464">
    <property type="entry name" value="SLT"/>
    <property type="match status" value="1"/>
</dbReference>
<dbReference type="InterPro" id="IPR008258">
    <property type="entry name" value="Transglycosylase_SLT_dom_1"/>
</dbReference>
<accession>A0A956RNV5</accession>
<organism evidence="3 4">
    <name type="scientific">Eiseniibacteriota bacterium</name>
    <dbReference type="NCBI Taxonomy" id="2212470"/>
    <lineage>
        <taxon>Bacteria</taxon>
        <taxon>Candidatus Eiseniibacteriota</taxon>
    </lineage>
</organism>
<dbReference type="Proteomes" id="UP000697710">
    <property type="component" value="Unassembled WGS sequence"/>
</dbReference>
<feature type="non-terminal residue" evidence="3">
    <location>
        <position position="333"/>
    </location>
</feature>
<dbReference type="SUPFAM" id="SSF53955">
    <property type="entry name" value="Lysozyme-like"/>
    <property type="match status" value="1"/>
</dbReference>
<evidence type="ECO:0000259" key="2">
    <source>
        <dbReference type="Pfam" id="PF01464"/>
    </source>
</evidence>
<protein>
    <submittedName>
        <fullName evidence="3">Lytic transglycosylase domain-containing protein</fullName>
    </submittedName>
</protein>
<reference evidence="3" key="2">
    <citation type="journal article" date="2021" name="Microbiome">
        <title>Successional dynamics and alternative stable states in a saline activated sludge microbial community over 9 years.</title>
        <authorList>
            <person name="Wang Y."/>
            <person name="Ye J."/>
            <person name="Ju F."/>
            <person name="Liu L."/>
            <person name="Boyd J.A."/>
            <person name="Deng Y."/>
            <person name="Parks D.H."/>
            <person name="Jiang X."/>
            <person name="Yin X."/>
            <person name="Woodcroft B.J."/>
            <person name="Tyson G.W."/>
            <person name="Hugenholtz P."/>
            <person name="Polz M.F."/>
            <person name="Zhang T."/>
        </authorList>
    </citation>
    <scope>NUCLEOTIDE SEQUENCE</scope>
    <source>
        <strain evidence="3">HKST-UBA01</strain>
    </source>
</reference>
<comment type="similarity">
    <text evidence="1">Belongs to the transglycosylase Slt family.</text>
</comment>
<dbReference type="AlphaFoldDB" id="A0A956RNV5"/>
<proteinExistence type="inferred from homology"/>